<sequence length="121" mass="13564">MSDYFTSSADNKYGVYLGIEAKKSSIYSMQAILIQPEDDECARIQERRGAVSDYPSSVVLQMVDELGVNSVGSDDTVELAPMTDPRWQTVVGQSIWENVLETRMAASYVPLDEEEDDPFDR</sequence>
<organism evidence="1 2">
    <name type="scientific">Armillaria ostoyae</name>
    <name type="common">Armillaria root rot fungus</name>
    <dbReference type="NCBI Taxonomy" id="47428"/>
    <lineage>
        <taxon>Eukaryota</taxon>
        <taxon>Fungi</taxon>
        <taxon>Dikarya</taxon>
        <taxon>Basidiomycota</taxon>
        <taxon>Agaricomycotina</taxon>
        <taxon>Agaricomycetes</taxon>
        <taxon>Agaricomycetidae</taxon>
        <taxon>Agaricales</taxon>
        <taxon>Marasmiineae</taxon>
        <taxon>Physalacriaceae</taxon>
        <taxon>Armillaria</taxon>
    </lineage>
</organism>
<keyword evidence="2" id="KW-1185">Reference proteome</keyword>
<evidence type="ECO:0000313" key="2">
    <source>
        <dbReference type="Proteomes" id="UP000219338"/>
    </source>
</evidence>
<dbReference type="Proteomes" id="UP000219338">
    <property type="component" value="Unassembled WGS sequence"/>
</dbReference>
<proteinExistence type="predicted"/>
<gene>
    <name evidence="1" type="ORF">ARMOST_14963</name>
</gene>
<protein>
    <submittedName>
        <fullName evidence="1">Uncharacterized protein</fullName>
    </submittedName>
</protein>
<dbReference type="OrthoDB" id="3263651at2759"/>
<dbReference type="EMBL" id="FUEG01000014">
    <property type="protein sequence ID" value="SJL11558.1"/>
    <property type="molecule type" value="Genomic_DNA"/>
</dbReference>
<name>A0A284RS56_ARMOS</name>
<accession>A0A284RS56</accession>
<reference evidence="2" key="1">
    <citation type="journal article" date="2017" name="Nat. Ecol. Evol.">
        <title>Genome expansion and lineage-specific genetic innovations in the forest pathogenic fungi Armillaria.</title>
        <authorList>
            <person name="Sipos G."/>
            <person name="Prasanna A.N."/>
            <person name="Walter M.C."/>
            <person name="O'Connor E."/>
            <person name="Balint B."/>
            <person name="Krizsan K."/>
            <person name="Kiss B."/>
            <person name="Hess J."/>
            <person name="Varga T."/>
            <person name="Slot J."/>
            <person name="Riley R."/>
            <person name="Boka B."/>
            <person name="Rigling D."/>
            <person name="Barry K."/>
            <person name="Lee J."/>
            <person name="Mihaltcheva S."/>
            <person name="LaButti K."/>
            <person name="Lipzen A."/>
            <person name="Waldron R."/>
            <person name="Moloney N.M."/>
            <person name="Sperisen C."/>
            <person name="Kredics L."/>
            <person name="Vagvoelgyi C."/>
            <person name="Patrignani A."/>
            <person name="Fitzpatrick D."/>
            <person name="Nagy I."/>
            <person name="Doyle S."/>
            <person name="Anderson J.B."/>
            <person name="Grigoriev I.V."/>
            <person name="Gueldener U."/>
            <person name="Muensterkoetter M."/>
            <person name="Nagy L.G."/>
        </authorList>
    </citation>
    <scope>NUCLEOTIDE SEQUENCE [LARGE SCALE GENOMIC DNA]</scope>
    <source>
        <strain evidence="2">C18/9</strain>
    </source>
</reference>
<evidence type="ECO:0000313" key="1">
    <source>
        <dbReference type="EMBL" id="SJL11558.1"/>
    </source>
</evidence>
<dbReference type="AlphaFoldDB" id="A0A284RS56"/>